<dbReference type="GO" id="GO:0006465">
    <property type="term" value="P:signal peptide processing"/>
    <property type="evidence" value="ECO:0007669"/>
    <property type="project" value="InterPro"/>
</dbReference>
<evidence type="ECO:0000256" key="8">
    <source>
        <dbReference type="RuleBase" id="RU003993"/>
    </source>
</evidence>
<keyword evidence="6 8" id="KW-0378">Hydrolase</keyword>
<comment type="subcellular location">
    <subcellularLocation>
        <location evidence="9">Membrane</location>
        <topology evidence="9">Multi-pass membrane protein</topology>
    </subcellularLocation>
</comment>
<dbReference type="PANTHER" id="PTHR43390">
    <property type="entry name" value="SIGNAL PEPTIDASE I"/>
    <property type="match status" value="1"/>
</dbReference>
<dbReference type="InterPro" id="IPR019756">
    <property type="entry name" value="Pept_S26A_signal_pept_1_Ser-AS"/>
</dbReference>
<dbReference type="EMBL" id="VKAD01000001">
    <property type="protein sequence ID" value="TXR54910.1"/>
    <property type="molecule type" value="Genomic_DNA"/>
</dbReference>
<comment type="similarity">
    <text evidence="2 9">Belongs to the peptidase S26 family.</text>
</comment>
<name>A0A5C8ZDN5_9GAMM</name>
<evidence type="ECO:0000259" key="10">
    <source>
        <dbReference type="Pfam" id="PF10502"/>
    </source>
</evidence>
<dbReference type="AlphaFoldDB" id="A0A5C8ZDN5"/>
<evidence type="ECO:0000256" key="1">
    <source>
        <dbReference type="ARBA" id="ARBA00000677"/>
    </source>
</evidence>
<dbReference type="Proteomes" id="UP000321764">
    <property type="component" value="Unassembled WGS sequence"/>
</dbReference>
<dbReference type="NCBIfam" id="TIGR02227">
    <property type="entry name" value="sigpep_I_bact"/>
    <property type="match status" value="1"/>
</dbReference>
<dbReference type="Gene3D" id="2.10.109.10">
    <property type="entry name" value="Umud Fragment, subunit A"/>
    <property type="match status" value="1"/>
</dbReference>
<reference evidence="11 12" key="1">
    <citation type="submission" date="2019-07" db="EMBL/GenBank/DDBJ databases">
        <title>Reinekea sp. strain SSH23 genome sequencing and assembly.</title>
        <authorList>
            <person name="Kim I."/>
        </authorList>
    </citation>
    <scope>NUCLEOTIDE SEQUENCE [LARGE SCALE GENOMIC DNA]</scope>
    <source>
        <strain evidence="11 12">SSH23</strain>
    </source>
</reference>
<dbReference type="EC" id="3.4.21.89" evidence="3 8"/>
<evidence type="ECO:0000256" key="9">
    <source>
        <dbReference type="RuleBase" id="RU362042"/>
    </source>
</evidence>
<evidence type="ECO:0000256" key="7">
    <source>
        <dbReference type="PIRSR" id="PIRSR600223-1"/>
    </source>
</evidence>
<protein>
    <recommendedName>
        <fullName evidence="4 8">Signal peptidase I</fullName>
        <ecNumber evidence="3 8">3.4.21.89</ecNumber>
    </recommendedName>
</protein>
<evidence type="ECO:0000256" key="3">
    <source>
        <dbReference type="ARBA" id="ARBA00013208"/>
    </source>
</evidence>
<evidence type="ECO:0000256" key="6">
    <source>
        <dbReference type="ARBA" id="ARBA00022801"/>
    </source>
</evidence>
<dbReference type="InterPro" id="IPR000223">
    <property type="entry name" value="Pept_S26A_signal_pept_1"/>
</dbReference>
<dbReference type="SUPFAM" id="SSF51306">
    <property type="entry name" value="LexA/Signal peptidase"/>
    <property type="match status" value="1"/>
</dbReference>
<evidence type="ECO:0000313" key="11">
    <source>
        <dbReference type="EMBL" id="TXR54910.1"/>
    </source>
</evidence>
<sequence>MISAIGFTGVIFIVDLLLTRKHRARLLKTAEGRIDNFKEKTDKTALEPGLIENSRAFLPILVAVFLLRSFLFEPFQIPSGSMKPTLEIRDFILVNRFAYGVRMPVTNEVIFPVAEPEQGDVIVFKPPHEPEKSFIKRVVAVPGDLVQYDYARKILRVNGAVVNKEFMGKTSDEVADYNLYKETLNGSEHLIYTNQGPALRSSYEWLPAAGVVVPEGKYFVMGDNRDNSQDARYWEGIRRVVQNDLANSGDNAWGFVDEDAILGKAFFIWMHWQGFYPSFGRAGLIE</sequence>
<dbReference type="InterPro" id="IPR019533">
    <property type="entry name" value="Peptidase_S26"/>
</dbReference>
<dbReference type="CDD" id="cd06530">
    <property type="entry name" value="S26_SPase_I"/>
    <property type="match status" value="1"/>
</dbReference>
<keyword evidence="12" id="KW-1185">Reference proteome</keyword>
<keyword evidence="5 8" id="KW-0645">Protease</keyword>
<gene>
    <name evidence="11" type="primary">lepB</name>
    <name evidence="11" type="ORF">FME95_00415</name>
</gene>
<accession>A0A5C8ZDN5</accession>
<evidence type="ECO:0000313" key="12">
    <source>
        <dbReference type="Proteomes" id="UP000321764"/>
    </source>
</evidence>
<dbReference type="GO" id="GO:0016020">
    <property type="term" value="C:membrane"/>
    <property type="evidence" value="ECO:0007669"/>
    <property type="project" value="UniProtKB-SubCell"/>
</dbReference>
<dbReference type="InterPro" id="IPR036286">
    <property type="entry name" value="LexA/Signal_pep-like_sf"/>
</dbReference>
<organism evidence="11 12">
    <name type="scientific">Reinekea thalattae</name>
    <dbReference type="NCBI Taxonomy" id="2593301"/>
    <lineage>
        <taxon>Bacteria</taxon>
        <taxon>Pseudomonadati</taxon>
        <taxon>Pseudomonadota</taxon>
        <taxon>Gammaproteobacteria</taxon>
        <taxon>Oceanospirillales</taxon>
        <taxon>Saccharospirillaceae</taxon>
        <taxon>Reinekea</taxon>
    </lineage>
</organism>
<evidence type="ECO:0000256" key="2">
    <source>
        <dbReference type="ARBA" id="ARBA00009370"/>
    </source>
</evidence>
<comment type="caution">
    <text evidence="11">The sequence shown here is derived from an EMBL/GenBank/DDBJ whole genome shotgun (WGS) entry which is preliminary data.</text>
</comment>
<evidence type="ECO:0000256" key="4">
    <source>
        <dbReference type="ARBA" id="ARBA00019232"/>
    </source>
</evidence>
<dbReference type="PROSITE" id="PS00501">
    <property type="entry name" value="SPASE_I_1"/>
    <property type="match status" value="1"/>
</dbReference>
<proteinExistence type="inferred from homology"/>
<comment type="catalytic activity">
    <reaction evidence="1 8">
        <text>Cleavage of hydrophobic, N-terminal signal or leader sequences from secreted and periplasmic proteins.</text>
        <dbReference type="EC" id="3.4.21.89"/>
    </reaction>
</comment>
<dbReference type="InterPro" id="IPR019757">
    <property type="entry name" value="Pept_S26A_signal_pept_1_Lys-AS"/>
</dbReference>
<feature type="active site" evidence="7">
    <location>
        <position position="81"/>
    </location>
</feature>
<feature type="domain" description="Peptidase S26" evidence="10">
    <location>
        <begin position="52"/>
        <end position="270"/>
    </location>
</feature>
<feature type="active site" evidence="7">
    <location>
        <position position="136"/>
    </location>
</feature>
<dbReference type="GO" id="GO:0004252">
    <property type="term" value="F:serine-type endopeptidase activity"/>
    <property type="evidence" value="ECO:0007669"/>
    <property type="project" value="InterPro"/>
</dbReference>
<dbReference type="GO" id="GO:0009003">
    <property type="term" value="F:signal peptidase activity"/>
    <property type="evidence" value="ECO:0007669"/>
    <property type="project" value="UniProtKB-EC"/>
</dbReference>
<dbReference type="Pfam" id="PF10502">
    <property type="entry name" value="Peptidase_S26"/>
    <property type="match status" value="1"/>
</dbReference>
<dbReference type="OrthoDB" id="9815782at2"/>
<dbReference type="PROSITE" id="PS00760">
    <property type="entry name" value="SPASE_I_2"/>
    <property type="match status" value="1"/>
</dbReference>
<dbReference type="PANTHER" id="PTHR43390:SF1">
    <property type="entry name" value="CHLOROPLAST PROCESSING PEPTIDASE"/>
    <property type="match status" value="1"/>
</dbReference>
<evidence type="ECO:0000256" key="5">
    <source>
        <dbReference type="ARBA" id="ARBA00022670"/>
    </source>
</evidence>
<dbReference type="PRINTS" id="PR00727">
    <property type="entry name" value="LEADERPTASE"/>
</dbReference>